<dbReference type="Proteomes" id="UP000886653">
    <property type="component" value="Unassembled WGS sequence"/>
</dbReference>
<keyword evidence="2" id="KW-1185">Reference proteome</keyword>
<dbReference type="EMBL" id="MU167310">
    <property type="protein sequence ID" value="KAG0143792.1"/>
    <property type="molecule type" value="Genomic_DNA"/>
</dbReference>
<name>A0A9P6NGJ1_9BASI</name>
<evidence type="ECO:0000313" key="1">
    <source>
        <dbReference type="EMBL" id="KAG0143792.1"/>
    </source>
</evidence>
<dbReference type="OrthoDB" id="3255021at2759"/>
<reference evidence="1" key="1">
    <citation type="submission" date="2013-11" db="EMBL/GenBank/DDBJ databases">
        <title>Genome sequence of the fusiform rust pathogen reveals effectors for host alternation and coevolution with pine.</title>
        <authorList>
            <consortium name="DOE Joint Genome Institute"/>
            <person name="Smith K."/>
            <person name="Pendleton A."/>
            <person name="Kubisiak T."/>
            <person name="Anderson C."/>
            <person name="Salamov A."/>
            <person name="Aerts A."/>
            <person name="Riley R."/>
            <person name="Clum A."/>
            <person name="Lindquist E."/>
            <person name="Ence D."/>
            <person name="Campbell M."/>
            <person name="Kronenberg Z."/>
            <person name="Feau N."/>
            <person name="Dhillon B."/>
            <person name="Hamelin R."/>
            <person name="Burleigh J."/>
            <person name="Smith J."/>
            <person name="Yandell M."/>
            <person name="Nelson C."/>
            <person name="Grigoriev I."/>
            <person name="Davis J."/>
        </authorList>
    </citation>
    <scope>NUCLEOTIDE SEQUENCE</scope>
    <source>
        <strain evidence="1">G11</strain>
    </source>
</reference>
<gene>
    <name evidence="1" type="ORF">CROQUDRAFT_95840</name>
</gene>
<accession>A0A9P6NGJ1</accession>
<proteinExistence type="predicted"/>
<organism evidence="1 2">
    <name type="scientific">Cronartium quercuum f. sp. fusiforme G11</name>
    <dbReference type="NCBI Taxonomy" id="708437"/>
    <lineage>
        <taxon>Eukaryota</taxon>
        <taxon>Fungi</taxon>
        <taxon>Dikarya</taxon>
        <taxon>Basidiomycota</taxon>
        <taxon>Pucciniomycotina</taxon>
        <taxon>Pucciniomycetes</taxon>
        <taxon>Pucciniales</taxon>
        <taxon>Coleosporiaceae</taxon>
        <taxon>Cronartium</taxon>
    </lineage>
</organism>
<dbReference type="AlphaFoldDB" id="A0A9P6NGJ1"/>
<sequence>MDDFEIPRITLPVGWQAGAVNLQTATQATRRASIILDNQGHLHFKPKPVGLPRGHKEWITKTASSFSDAETKRFGKTPNPKFHLNNLADLKKHEVAALTQLRSNHVHLNQYLNNFKQLSDSACDCQEGVELVEHYLFICVRYDQQRLRLLNQLQQLQIKPNKVILQNPPPGLPTHRPVLQRHLAAQDPLEMGKNQR</sequence>
<evidence type="ECO:0000313" key="2">
    <source>
        <dbReference type="Proteomes" id="UP000886653"/>
    </source>
</evidence>
<protein>
    <submittedName>
        <fullName evidence="1">Uncharacterized protein</fullName>
    </submittedName>
</protein>
<comment type="caution">
    <text evidence="1">The sequence shown here is derived from an EMBL/GenBank/DDBJ whole genome shotgun (WGS) entry which is preliminary data.</text>
</comment>